<feature type="domain" description="Response regulatory" evidence="9">
    <location>
        <begin position="11"/>
        <end position="125"/>
    </location>
</feature>
<dbReference type="GO" id="GO:0005524">
    <property type="term" value="F:ATP binding"/>
    <property type="evidence" value="ECO:0007669"/>
    <property type="project" value="UniProtKB-KW"/>
</dbReference>
<keyword evidence="4" id="KW-0238">DNA-binding</keyword>
<dbReference type="PROSITE" id="PS00688">
    <property type="entry name" value="SIGMA54_INTERACT_3"/>
    <property type="match status" value="1"/>
</dbReference>
<dbReference type="InterPro" id="IPR009057">
    <property type="entry name" value="Homeodomain-like_sf"/>
</dbReference>
<comment type="caution">
    <text evidence="10">The sequence shown here is derived from an EMBL/GenBank/DDBJ whole genome shotgun (WGS) entry which is preliminary data.</text>
</comment>
<dbReference type="SUPFAM" id="SSF46689">
    <property type="entry name" value="Homeodomain-like"/>
    <property type="match status" value="1"/>
</dbReference>
<keyword evidence="2" id="KW-0067">ATP-binding</keyword>
<dbReference type="PROSITE" id="PS50045">
    <property type="entry name" value="SIGMA54_INTERACT_4"/>
    <property type="match status" value="1"/>
</dbReference>
<dbReference type="PANTHER" id="PTHR32071:SF119">
    <property type="entry name" value="SIGMA L-DEPENDENT TRANSCRIPTIONAL REGULATOR YPLP-RELATED"/>
    <property type="match status" value="1"/>
</dbReference>
<dbReference type="PROSITE" id="PS50110">
    <property type="entry name" value="RESPONSE_REGULATORY"/>
    <property type="match status" value="1"/>
</dbReference>
<gene>
    <name evidence="10" type="ORF">H8D96_03195</name>
</gene>
<feature type="domain" description="Sigma-54 factor interaction" evidence="8">
    <location>
        <begin position="150"/>
        <end position="379"/>
    </location>
</feature>
<dbReference type="InterPro" id="IPR002197">
    <property type="entry name" value="HTH_Fis"/>
</dbReference>
<dbReference type="FunFam" id="1.10.8.60:FF:000014">
    <property type="entry name" value="DNA-binding transcriptional regulator NtrC"/>
    <property type="match status" value="1"/>
</dbReference>
<dbReference type="InterPro" id="IPR002078">
    <property type="entry name" value="Sigma_54_int"/>
</dbReference>
<keyword evidence="3" id="KW-0805">Transcription regulation</keyword>
<dbReference type="EMBL" id="JACNIG010000093">
    <property type="protein sequence ID" value="MBC8430904.1"/>
    <property type="molecule type" value="Genomic_DNA"/>
</dbReference>
<keyword evidence="1" id="KW-0547">Nucleotide-binding</keyword>
<dbReference type="FunFam" id="3.40.50.300:FF:000006">
    <property type="entry name" value="DNA-binding transcriptional regulator NtrC"/>
    <property type="match status" value="1"/>
</dbReference>
<dbReference type="Proteomes" id="UP000605201">
    <property type="component" value="Unassembled WGS sequence"/>
</dbReference>
<dbReference type="PANTHER" id="PTHR32071">
    <property type="entry name" value="TRANSCRIPTIONAL REGULATORY PROTEIN"/>
    <property type="match status" value="1"/>
</dbReference>
<dbReference type="Gene3D" id="1.10.10.60">
    <property type="entry name" value="Homeodomain-like"/>
    <property type="match status" value="1"/>
</dbReference>
<keyword evidence="5" id="KW-0010">Activator</keyword>
<dbReference type="AlphaFoldDB" id="A0A8J6NQX5"/>
<organism evidence="10 11">
    <name type="scientific">Candidatus Desulfatibia vada</name>
    <dbReference type="NCBI Taxonomy" id="2841696"/>
    <lineage>
        <taxon>Bacteria</taxon>
        <taxon>Pseudomonadati</taxon>
        <taxon>Thermodesulfobacteriota</taxon>
        <taxon>Desulfobacteria</taxon>
        <taxon>Desulfobacterales</taxon>
        <taxon>Desulfobacterales incertae sedis</taxon>
        <taxon>Candidatus Desulfatibia</taxon>
    </lineage>
</organism>
<protein>
    <submittedName>
        <fullName evidence="10">Sigma-54-dependent Fis family transcriptional regulator</fullName>
    </submittedName>
</protein>
<name>A0A8J6NQX5_9BACT</name>
<evidence type="ECO:0000256" key="1">
    <source>
        <dbReference type="ARBA" id="ARBA00022741"/>
    </source>
</evidence>
<dbReference type="Pfam" id="PF00072">
    <property type="entry name" value="Response_reg"/>
    <property type="match status" value="1"/>
</dbReference>
<keyword evidence="6" id="KW-0804">Transcription</keyword>
<dbReference type="Pfam" id="PF02954">
    <property type="entry name" value="HTH_8"/>
    <property type="match status" value="1"/>
</dbReference>
<evidence type="ECO:0000259" key="9">
    <source>
        <dbReference type="PROSITE" id="PS50110"/>
    </source>
</evidence>
<dbReference type="InterPro" id="IPR027417">
    <property type="entry name" value="P-loop_NTPase"/>
</dbReference>
<evidence type="ECO:0000256" key="7">
    <source>
        <dbReference type="PROSITE-ProRule" id="PRU00169"/>
    </source>
</evidence>
<dbReference type="GO" id="GO:0000160">
    <property type="term" value="P:phosphorelay signal transduction system"/>
    <property type="evidence" value="ECO:0007669"/>
    <property type="project" value="InterPro"/>
</dbReference>
<dbReference type="SMART" id="SM00382">
    <property type="entry name" value="AAA"/>
    <property type="match status" value="1"/>
</dbReference>
<evidence type="ECO:0000256" key="3">
    <source>
        <dbReference type="ARBA" id="ARBA00023015"/>
    </source>
</evidence>
<dbReference type="GO" id="GO:0043565">
    <property type="term" value="F:sequence-specific DNA binding"/>
    <property type="evidence" value="ECO:0007669"/>
    <property type="project" value="InterPro"/>
</dbReference>
<evidence type="ECO:0000256" key="6">
    <source>
        <dbReference type="ARBA" id="ARBA00023163"/>
    </source>
</evidence>
<dbReference type="Gene3D" id="3.40.50.2300">
    <property type="match status" value="1"/>
</dbReference>
<dbReference type="InterPro" id="IPR011006">
    <property type="entry name" value="CheY-like_superfamily"/>
</dbReference>
<dbReference type="SUPFAM" id="SSF52540">
    <property type="entry name" value="P-loop containing nucleoside triphosphate hydrolases"/>
    <property type="match status" value="1"/>
</dbReference>
<dbReference type="Pfam" id="PF25601">
    <property type="entry name" value="AAA_lid_14"/>
    <property type="match status" value="1"/>
</dbReference>
<evidence type="ECO:0000256" key="4">
    <source>
        <dbReference type="ARBA" id="ARBA00023125"/>
    </source>
</evidence>
<feature type="modified residue" description="4-aspartylphosphate" evidence="7">
    <location>
        <position position="60"/>
    </location>
</feature>
<dbReference type="Pfam" id="PF00158">
    <property type="entry name" value="Sigma54_activat"/>
    <property type="match status" value="1"/>
</dbReference>
<proteinExistence type="predicted"/>
<dbReference type="SMART" id="SM00448">
    <property type="entry name" value="REC"/>
    <property type="match status" value="1"/>
</dbReference>
<evidence type="ECO:0000313" key="11">
    <source>
        <dbReference type="Proteomes" id="UP000605201"/>
    </source>
</evidence>
<evidence type="ECO:0000256" key="5">
    <source>
        <dbReference type="ARBA" id="ARBA00023159"/>
    </source>
</evidence>
<keyword evidence="7" id="KW-0597">Phosphoprotein</keyword>
<evidence type="ECO:0000256" key="2">
    <source>
        <dbReference type="ARBA" id="ARBA00022840"/>
    </source>
</evidence>
<accession>A0A8J6NQX5</accession>
<dbReference type="InterPro" id="IPR058031">
    <property type="entry name" value="AAA_lid_NorR"/>
</dbReference>
<evidence type="ECO:0000259" key="8">
    <source>
        <dbReference type="PROSITE" id="PS50045"/>
    </source>
</evidence>
<sequence>MSGDDEKKTHRVAVVDDEAIVCREIKRGLEKDRYLVETFLAGEPALNRLSQIPFDLVLCDLMLRDQSGLDVLKTIKDRFPQTEVIIITGYSSIDTAIEAIQAGAFHYVTKPVKMNEIRALAARAIEKVCLVKEKEALKKALDSQSRHPRIIGQSHLMQEVFHLIDKVAPLLCNVLIHGESGIGKELVARAIHLQGSRRDQPFMSFNCGGFTEELIANELFGHEKGAFTGAAGTKIGLLEAAHMGTVFLDEISAMPTSMQVKLLRFIQERNLLRVGSVKPIQVDARIIAASNQDLAEAVTNQTFREDLFYRLNVVCITLPPLRDRKEDVPLLVRHFLAKYTQAFSKKVKGLAPNTMEVLLNYPFPGNVRELENIIERAVALADESIISPHDLPPDLQRFAANSSEDWPSLEKKEREYIRQVLIKTNYQKGLAAQILKIPRTTLWRKMKRLGLS</sequence>
<dbReference type="InterPro" id="IPR001789">
    <property type="entry name" value="Sig_transdc_resp-reg_receiver"/>
</dbReference>
<reference evidence="10 11" key="1">
    <citation type="submission" date="2020-08" db="EMBL/GenBank/DDBJ databases">
        <title>Bridging the membrane lipid divide: bacteria of the FCB group superphylum have the potential to synthesize archaeal ether lipids.</title>
        <authorList>
            <person name="Villanueva L."/>
            <person name="Von Meijenfeldt F.A.B."/>
            <person name="Westbye A.B."/>
            <person name="Yadav S."/>
            <person name="Hopmans E.C."/>
            <person name="Dutilh B.E."/>
            <person name="Sinninghe Damste J.S."/>
        </authorList>
    </citation>
    <scope>NUCLEOTIDE SEQUENCE [LARGE SCALE GENOMIC DNA]</scope>
    <source>
        <strain evidence="10">NIOZ-UU17</strain>
    </source>
</reference>
<dbReference type="GO" id="GO:0006355">
    <property type="term" value="P:regulation of DNA-templated transcription"/>
    <property type="evidence" value="ECO:0007669"/>
    <property type="project" value="InterPro"/>
</dbReference>
<dbReference type="SUPFAM" id="SSF52172">
    <property type="entry name" value="CheY-like"/>
    <property type="match status" value="1"/>
</dbReference>
<dbReference type="CDD" id="cd00009">
    <property type="entry name" value="AAA"/>
    <property type="match status" value="1"/>
</dbReference>
<dbReference type="Gene3D" id="1.10.8.60">
    <property type="match status" value="1"/>
</dbReference>
<dbReference type="Gene3D" id="3.40.50.300">
    <property type="entry name" value="P-loop containing nucleotide triphosphate hydrolases"/>
    <property type="match status" value="1"/>
</dbReference>
<evidence type="ECO:0000313" key="10">
    <source>
        <dbReference type="EMBL" id="MBC8430904.1"/>
    </source>
</evidence>
<dbReference type="InterPro" id="IPR003593">
    <property type="entry name" value="AAA+_ATPase"/>
</dbReference>
<dbReference type="InterPro" id="IPR025944">
    <property type="entry name" value="Sigma_54_int_dom_CS"/>
</dbReference>